<feature type="non-terminal residue" evidence="3">
    <location>
        <position position="1"/>
    </location>
</feature>
<dbReference type="SUPFAM" id="SSF117281">
    <property type="entry name" value="Kelch motif"/>
    <property type="match status" value="1"/>
</dbReference>
<gene>
    <name evidence="3" type="ORF">DERYTH_LOCUS19355</name>
</gene>
<proteinExistence type="predicted"/>
<keyword evidence="2" id="KW-0677">Repeat</keyword>
<comment type="caution">
    <text evidence="3">The sequence shown here is derived from an EMBL/GenBank/DDBJ whole genome shotgun (WGS) entry which is preliminary data.</text>
</comment>
<name>A0A9N9JEU3_9GLOM</name>
<dbReference type="OrthoDB" id="432528at2759"/>
<evidence type="ECO:0000256" key="2">
    <source>
        <dbReference type="ARBA" id="ARBA00022737"/>
    </source>
</evidence>
<protein>
    <submittedName>
        <fullName evidence="3">12299_t:CDS:1</fullName>
    </submittedName>
</protein>
<evidence type="ECO:0000313" key="4">
    <source>
        <dbReference type="Proteomes" id="UP000789405"/>
    </source>
</evidence>
<keyword evidence="1" id="KW-0880">Kelch repeat</keyword>
<dbReference type="Pfam" id="PF24681">
    <property type="entry name" value="Kelch_KLHDC2_KLHL20_DRC7"/>
    <property type="match status" value="1"/>
</dbReference>
<sequence length="254" mass="28386">MAQLPVVKLLAGIKNSTQSAELFYLDLSKPFDTSNILWNLIHDGDLPIYTYGSTTVVSLDNSTIFLIGGYIKNKTTSELDYSKQVYAYDYSTSKWTTPSITGDNVPIRQQMTGVINNKGIIYIFGGYNTTNATEEVGITYNEINTLNTHSMTWKNLSIINNLPPVSSDYSASLLPNGIIVYVGGQEKNDTLTKMNSIKLFDTNKDEWSYMDAIGDEVDPRWIFASVLNSSKVNPPPYIYGHAGNLYYNNMIVTF</sequence>
<evidence type="ECO:0000256" key="1">
    <source>
        <dbReference type="ARBA" id="ARBA00022441"/>
    </source>
</evidence>
<dbReference type="EMBL" id="CAJVPY010021069">
    <property type="protein sequence ID" value="CAG8778188.1"/>
    <property type="molecule type" value="Genomic_DNA"/>
</dbReference>
<accession>A0A9N9JEU3</accession>
<dbReference type="InterPro" id="IPR015915">
    <property type="entry name" value="Kelch-typ_b-propeller"/>
</dbReference>
<dbReference type="Gene3D" id="2.120.10.80">
    <property type="entry name" value="Kelch-type beta propeller"/>
    <property type="match status" value="1"/>
</dbReference>
<dbReference type="PANTHER" id="PTHR46093">
    <property type="entry name" value="ACYL-COA-BINDING DOMAIN-CONTAINING PROTEIN 5"/>
    <property type="match status" value="1"/>
</dbReference>
<dbReference type="AlphaFoldDB" id="A0A9N9JEU3"/>
<dbReference type="Proteomes" id="UP000789405">
    <property type="component" value="Unassembled WGS sequence"/>
</dbReference>
<reference evidence="3" key="1">
    <citation type="submission" date="2021-06" db="EMBL/GenBank/DDBJ databases">
        <authorList>
            <person name="Kallberg Y."/>
            <person name="Tangrot J."/>
            <person name="Rosling A."/>
        </authorList>
    </citation>
    <scope>NUCLEOTIDE SEQUENCE</scope>
    <source>
        <strain evidence="3">MA453B</strain>
    </source>
</reference>
<dbReference type="PANTHER" id="PTHR46093:SF18">
    <property type="entry name" value="FIBRONECTIN TYPE-III DOMAIN-CONTAINING PROTEIN"/>
    <property type="match status" value="1"/>
</dbReference>
<keyword evidence="4" id="KW-1185">Reference proteome</keyword>
<organism evidence="3 4">
    <name type="scientific">Dentiscutata erythropus</name>
    <dbReference type="NCBI Taxonomy" id="1348616"/>
    <lineage>
        <taxon>Eukaryota</taxon>
        <taxon>Fungi</taxon>
        <taxon>Fungi incertae sedis</taxon>
        <taxon>Mucoromycota</taxon>
        <taxon>Glomeromycotina</taxon>
        <taxon>Glomeromycetes</taxon>
        <taxon>Diversisporales</taxon>
        <taxon>Gigasporaceae</taxon>
        <taxon>Dentiscutata</taxon>
    </lineage>
</organism>
<evidence type="ECO:0000313" key="3">
    <source>
        <dbReference type="EMBL" id="CAG8778188.1"/>
    </source>
</evidence>